<feature type="domain" description="Amidohydrolase-related" evidence="2">
    <location>
        <begin position="4"/>
        <end position="130"/>
    </location>
</feature>
<dbReference type="PANTHER" id="PTHR21240">
    <property type="entry name" value="2-AMINO-3-CARBOXYLMUCONATE-6-SEMIALDEHYDE DECARBOXYLASE"/>
    <property type="match status" value="1"/>
</dbReference>
<protein>
    <submittedName>
        <fullName evidence="3">2-amino-3-carboxymuconate-6-semialdehyde decarboxylase</fullName>
    </submittedName>
</protein>
<dbReference type="EMBL" id="UGMA01000005">
    <property type="protein sequence ID" value="STV20211.1"/>
    <property type="molecule type" value="Genomic_DNA"/>
</dbReference>
<dbReference type="GO" id="GO:0019748">
    <property type="term" value="P:secondary metabolic process"/>
    <property type="evidence" value="ECO:0007669"/>
    <property type="project" value="TreeGrafter"/>
</dbReference>
<name>A0A378ASL8_KLEPN</name>
<proteinExistence type="predicted"/>
<organism evidence="3 4">
    <name type="scientific">Klebsiella pneumoniae subsp. pneumoniae</name>
    <dbReference type="NCBI Taxonomy" id="72407"/>
    <lineage>
        <taxon>Bacteria</taxon>
        <taxon>Pseudomonadati</taxon>
        <taxon>Pseudomonadota</taxon>
        <taxon>Gammaproteobacteria</taxon>
        <taxon>Enterobacterales</taxon>
        <taxon>Enterobacteriaceae</taxon>
        <taxon>Klebsiella/Raoultella group</taxon>
        <taxon>Klebsiella</taxon>
        <taxon>Klebsiella pneumoniae complex</taxon>
    </lineage>
</organism>
<evidence type="ECO:0000259" key="2">
    <source>
        <dbReference type="Pfam" id="PF04909"/>
    </source>
</evidence>
<dbReference type="InterPro" id="IPR032465">
    <property type="entry name" value="ACMSD"/>
</dbReference>
<reference evidence="3 4" key="1">
    <citation type="submission" date="2018-06" db="EMBL/GenBank/DDBJ databases">
        <authorList>
            <consortium name="Pathogen Informatics"/>
            <person name="Doyle S."/>
        </authorList>
    </citation>
    <scope>NUCLEOTIDE SEQUENCE [LARGE SCALE GENOMIC DNA]</scope>
    <source>
        <strain evidence="3 4">NCTC9504</strain>
    </source>
</reference>
<dbReference type="InterPro" id="IPR032466">
    <property type="entry name" value="Metal_Hydrolase"/>
</dbReference>
<dbReference type="AlphaFoldDB" id="A0A378ASL8"/>
<evidence type="ECO:0000313" key="4">
    <source>
        <dbReference type="Proteomes" id="UP000254020"/>
    </source>
</evidence>
<evidence type="ECO:0000313" key="3">
    <source>
        <dbReference type="EMBL" id="STV20211.1"/>
    </source>
</evidence>
<dbReference type="GO" id="GO:0016831">
    <property type="term" value="F:carboxy-lyase activity"/>
    <property type="evidence" value="ECO:0007669"/>
    <property type="project" value="InterPro"/>
</dbReference>
<dbReference type="SUPFAM" id="SSF51556">
    <property type="entry name" value="Metallo-dependent hydrolases"/>
    <property type="match status" value="1"/>
</dbReference>
<keyword evidence="1" id="KW-0456">Lyase</keyword>
<dbReference type="Gene3D" id="3.20.20.140">
    <property type="entry name" value="Metal-dependent hydrolases"/>
    <property type="match status" value="1"/>
</dbReference>
<accession>A0A378ASL8</accession>
<dbReference type="InterPro" id="IPR006680">
    <property type="entry name" value="Amidohydro-rel"/>
</dbReference>
<evidence type="ECO:0000256" key="1">
    <source>
        <dbReference type="ARBA" id="ARBA00023239"/>
    </source>
</evidence>
<dbReference type="GO" id="GO:0016787">
    <property type="term" value="F:hydrolase activity"/>
    <property type="evidence" value="ECO:0007669"/>
    <property type="project" value="InterPro"/>
</dbReference>
<dbReference type="Pfam" id="PF04909">
    <property type="entry name" value="Amidohydro_2"/>
    <property type="match status" value="1"/>
</dbReference>
<dbReference type="GO" id="GO:0005829">
    <property type="term" value="C:cytosol"/>
    <property type="evidence" value="ECO:0007669"/>
    <property type="project" value="TreeGrafter"/>
</dbReference>
<gene>
    <name evidence="3" type="ORF">NCTC9504_06358</name>
</gene>
<dbReference type="Proteomes" id="UP000254020">
    <property type="component" value="Unassembled WGS sequence"/>
</dbReference>
<sequence>MHAIRLMMSGLFDRYPNLNLVLGHLGEGLVHMLPRTQHRLYRQRFGCGLGKAEKPLMHYLQNNFIVTTSGHFNTHSLNNAIEVMGADRVMFSVDYPYEDIHQACDWFDPLELEAGLKEKIAWGNASRVFNIK</sequence>
<dbReference type="PANTHER" id="PTHR21240:SF30">
    <property type="entry name" value="AMIDOHYDROLASE-RELATED DOMAIN-CONTAINING PROTEIN-RELATED"/>
    <property type="match status" value="1"/>
</dbReference>